<name>A0A9D9H2P4_9FIRM</name>
<reference evidence="1" key="1">
    <citation type="submission" date="2020-10" db="EMBL/GenBank/DDBJ databases">
        <authorList>
            <person name="Gilroy R."/>
        </authorList>
    </citation>
    <scope>NUCLEOTIDE SEQUENCE</scope>
    <source>
        <strain evidence="1">F6-4510</strain>
    </source>
</reference>
<comment type="caution">
    <text evidence="1">The sequence shown here is derived from an EMBL/GenBank/DDBJ whole genome shotgun (WGS) entry which is preliminary data.</text>
</comment>
<protein>
    <submittedName>
        <fullName evidence="1">DUF2508 family protein</fullName>
    </submittedName>
</protein>
<accession>A0A9D9H2P4</accession>
<proteinExistence type="predicted"/>
<dbReference type="EMBL" id="JADIMX010000053">
    <property type="protein sequence ID" value="MBO8434241.1"/>
    <property type="molecule type" value="Genomic_DNA"/>
</dbReference>
<dbReference type="AlphaFoldDB" id="A0A9D9H2P4"/>
<evidence type="ECO:0000313" key="2">
    <source>
        <dbReference type="Proteomes" id="UP000823611"/>
    </source>
</evidence>
<dbReference type="Pfam" id="PF10704">
    <property type="entry name" value="DUF2508"/>
    <property type="match status" value="1"/>
</dbReference>
<evidence type="ECO:0000313" key="1">
    <source>
        <dbReference type="EMBL" id="MBO8434241.1"/>
    </source>
</evidence>
<organism evidence="1 2">
    <name type="scientific">Candidatus Fimicola merdigallinarum</name>
    <dbReference type="NCBI Taxonomy" id="2840819"/>
    <lineage>
        <taxon>Bacteria</taxon>
        <taxon>Bacillati</taxon>
        <taxon>Bacillota</taxon>
        <taxon>Clostridia</taxon>
        <taxon>Lachnospirales</taxon>
        <taxon>Lachnospiraceae</taxon>
        <taxon>Lachnospiraceae incertae sedis</taxon>
        <taxon>Candidatus Fimicola</taxon>
    </lineage>
</organism>
<reference evidence="1" key="2">
    <citation type="journal article" date="2021" name="PeerJ">
        <title>Extensive microbial diversity within the chicken gut microbiome revealed by metagenomics and culture.</title>
        <authorList>
            <person name="Gilroy R."/>
            <person name="Ravi A."/>
            <person name="Getino M."/>
            <person name="Pursley I."/>
            <person name="Horton D.L."/>
            <person name="Alikhan N.F."/>
            <person name="Baker D."/>
            <person name="Gharbi K."/>
            <person name="Hall N."/>
            <person name="Watson M."/>
            <person name="Adriaenssens E.M."/>
            <person name="Foster-Nyarko E."/>
            <person name="Jarju S."/>
            <person name="Secka A."/>
            <person name="Antonio M."/>
            <person name="Oren A."/>
            <person name="Chaudhuri R.R."/>
            <person name="La Ragione R."/>
            <person name="Hildebrand F."/>
            <person name="Pallen M.J."/>
        </authorList>
    </citation>
    <scope>NUCLEOTIDE SEQUENCE</scope>
    <source>
        <strain evidence="1">F6-4510</strain>
    </source>
</reference>
<dbReference type="Proteomes" id="UP000823611">
    <property type="component" value="Unassembled WGS sequence"/>
</dbReference>
<gene>
    <name evidence="1" type="ORF">IAC55_02815</name>
</gene>
<dbReference type="InterPro" id="IPR019644">
    <property type="entry name" value="DUF2508"/>
</dbReference>
<sequence length="90" mass="10736">MIAEKILEDNKSGVSYTEREILEEIEIIKMRLEKTKMNFDMSTDEILIDSYIYEIISLNKKYQYFLRLAKKYGVSATNIKTRGKNRFKNK</sequence>